<dbReference type="Proteomes" id="UP001530377">
    <property type="component" value="Unassembled WGS sequence"/>
</dbReference>
<keyword evidence="1" id="KW-0472">Membrane</keyword>
<keyword evidence="1" id="KW-0812">Transmembrane</keyword>
<keyword evidence="3" id="KW-1185">Reference proteome</keyword>
<proteinExistence type="predicted"/>
<gene>
    <name evidence="2" type="ORF">ACHAXA_001517</name>
</gene>
<evidence type="ECO:0000313" key="2">
    <source>
        <dbReference type="EMBL" id="KAL3816779.1"/>
    </source>
</evidence>
<accession>A0ABD3RX14</accession>
<evidence type="ECO:0000313" key="3">
    <source>
        <dbReference type="Proteomes" id="UP001530377"/>
    </source>
</evidence>
<feature type="transmembrane region" description="Helical" evidence="1">
    <location>
        <begin position="158"/>
        <end position="180"/>
    </location>
</feature>
<dbReference type="AlphaFoldDB" id="A0ABD3RX14"/>
<feature type="transmembrane region" description="Helical" evidence="1">
    <location>
        <begin position="79"/>
        <end position="100"/>
    </location>
</feature>
<evidence type="ECO:0000256" key="1">
    <source>
        <dbReference type="SAM" id="Phobius"/>
    </source>
</evidence>
<reference evidence="2 3" key="1">
    <citation type="submission" date="2024-10" db="EMBL/GenBank/DDBJ databases">
        <title>Updated reference genomes for cyclostephanoid diatoms.</title>
        <authorList>
            <person name="Roberts W.R."/>
            <person name="Alverson A.J."/>
        </authorList>
    </citation>
    <scope>NUCLEOTIDE SEQUENCE [LARGE SCALE GENOMIC DNA]</scope>
    <source>
        <strain evidence="2 3">AJA228-03</strain>
    </source>
</reference>
<organism evidence="2 3">
    <name type="scientific">Cyclostephanos tholiformis</name>
    <dbReference type="NCBI Taxonomy" id="382380"/>
    <lineage>
        <taxon>Eukaryota</taxon>
        <taxon>Sar</taxon>
        <taxon>Stramenopiles</taxon>
        <taxon>Ochrophyta</taxon>
        <taxon>Bacillariophyta</taxon>
        <taxon>Coscinodiscophyceae</taxon>
        <taxon>Thalassiosirophycidae</taxon>
        <taxon>Stephanodiscales</taxon>
        <taxon>Stephanodiscaceae</taxon>
        <taxon>Cyclostephanos</taxon>
    </lineage>
</organism>
<dbReference type="PANTHER" id="PTHR37231:SF2">
    <property type="entry name" value="EXPRESSED PROTEIN"/>
    <property type="match status" value="1"/>
</dbReference>
<keyword evidence="1" id="KW-1133">Transmembrane helix</keyword>
<protein>
    <recommendedName>
        <fullName evidence="4">NADH dehydrogenase subunit 6</fullName>
    </recommendedName>
</protein>
<comment type="caution">
    <text evidence="2">The sequence shown here is derived from an EMBL/GenBank/DDBJ whole genome shotgun (WGS) entry which is preliminary data.</text>
</comment>
<evidence type="ECO:0008006" key="4">
    <source>
        <dbReference type="Google" id="ProtNLM"/>
    </source>
</evidence>
<feature type="transmembrane region" description="Helical" evidence="1">
    <location>
        <begin position="12"/>
        <end position="30"/>
    </location>
</feature>
<dbReference type="EMBL" id="JALLPB020000132">
    <property type="protein sequence ID" value="KAL3816779.1"/>
    <property type="molecule type" value="Genomic_DNA"/>
</dbReference>
<sequence>MVATTNGRQRAAYALMLIIASTTHIFSPTYSFSLASSRVSIARPPSRSLRPIIAVRLRGGTNDGGTESSTPASMVDSDAILLGTVGMLASSIMLYSESVLLRTGCGLPAGPYGLFGAAEGLSYLGVLVLVGLSLFTKIRTGTGLPPGPGGILGAAEGVSYLALLAGMVVLFAQVTNYGYIPNAIPTEGGMCS</sequence>
<name>A0ABD3RX14_9STRA</name>
<feature type="transmembrane region" description="Helical" evidence="1">
    <location>
        <begin position="112"/>
        <end position="138"/>
    </location>
</feature>
<dbReference type="PANTHER" id="PTHR37231">
    <property type="entry name" value="EXPRESSED PROTEIN"/>
    <property type="match status" value="1"/>
</dbReference>